<reference evidence="2 3" key="1">
    <citation type="journal article" date="2014" name="Genome Announc.">
        <title>Whole-Genome Sequence of Serratia symbiotica Strain CWBI-2.3T, a Free-Living Symbiont of the Black Bean Aphid Aphis fabae.</title>
        <authorList>
            <person name="Foray V."/>
            <person name="Grigorescu A.S."/>
            <person name="Sabri A."/>
            <person name="Haubruge E."/>
            <person name="Lognay G."/>
            <person name="Francis F."/>
            <person name="Fauconnier M.L."/>
            <person name="Hance T."/>
            <person name="Thonart P."/>
        </authorList>
    </citation>
    <scope>NUCLEOTIDE SEQUENCE [LARGE SCALE GENOMIC DNA]</scope>
    <source>
        <strain evidence="2">CWBI-2.3</strain>
    </source>
</reference>
<dbReference type="InterPro" id="IPR039060">
    <property type="entry name" value="Antitox_HigA"/>
</dbReference>
<dbReference type="RefSeq" id="WP_040264960.1">
    <property type="nucleotide sequence ID" value="NZ_CP050855.1"/>
</dbReference>
<evidence type="ECO:0000313" key="2">
    <source>
        <dbReference type="EMBL" id="QLH63034.1"/>
    </source>
</evidence>
<dbReference type="AlphaFoldDB" id="A0A068Z0I3"/>
<dbReference type="SUPFAM" id="SSF47413">
    <property type="entry name" value="lambda repressor-like DNA-binding domains"/>
    <property type="match status" value="1"/>
</dbReference>
<dbReference type="GO" id="GO:0001046">
    <property type="term" value="F:core promoter sequence-specific DNA binding"/>
    <property type="evidence" value="ECO:0007669"/>
    <property type="project" value="TreeGrafter"/>
</dbReference>
<dbReference type="PANTHER" id="PTHR40455">
    <property type="entry name" value="ANTITOXIN HIGA"/>
    <property type="match status" value="1"/>
</dbReference>
<organism evidence="2 3">
    <name type="scientific">Serratia symbiotica</name>
    <dbReference type="NCBI Taxonomy" id="138074"/>
    <lineage>
        <taxon>Bacteria</taxon>
        <taxon>Pseudomonadati</taxon>
        <taxon>Pseudomonadota</taxon>
        <taxon>Gammaproteobacteria</taxon>
        <taxon>Enterobacterales</taxon>
        <taxon>Yersiniaceae</taxon>
        <taxon>Serratia</taxon>
    </lineage>
</organism>
<gene>
    <name evidence="2" type="ORF">SYMBAF_08995</name>
</gene>
<dbReference type="STRING" id="138074.SYMBAF_20180"/>
<dbReference type="Gene3D" id="1.10.260.40">
    <property type="entry name" value="lambda repressor-like DNA-binding domains"/>
    <property type="match status" value="1"/>
</dbReference>
<dbReference type="InterPro" id="IPR010982">
    <property type="entry name" value="Lambda_DNA-bd_dom_sf"/>
</dbReference>
<dbReference type="PANTHER" id="PTHR40455:SF1">
    <property type="entry name" value="ANTITOXIN HIGA"/>
    <property type="match status" value="1"/>
</dbReference>
<dbReference type="GO" id="GO:0006355">
    <property type="term" value="P:regulation of DNA-templated transcription"/>
    <property type="evidence" value="ECO:0007669"/>
    <property type="project" value="InterPro"/>
</dbReference>
<dbReference type="EMBL" id="CP050855">
    <property type="protein sequence ID" value="QLH63034.1"/>
    <property type="molecule type" value="Genomic_DNA"/>
</dbReference>
<dbReference type="Proteomes" id="UP000042738">
    <property type="component" value="Chromosome"/>
</dbReference>
<evidence type="ECO:0000313" key="3">
    <source>
        <dbReference type="Proteomes" id="UP000042738"/>
    </source>
</evidence>
<dbReference type="InterPro" id="IPR001387">
    <property type="entry name" value="Cro/C1-type_HTH"/>
</dbReference>
<proteinExistence type="predicted"/>
<dbReference type="PROSITE" id="PS50943">
    <property type="entry name" value="HTH_CROC1"/>
    <property type="match status" value="1"/>
</dbReference>
<name>A0A068Z0I3_9GAMM</name>
<feature type="domain" description="HTH cro/C1-type" evidence="1">
    <location>
        <begin position="113"/>
        <end position="146"/>
    </location>
</feature>
<dbReference type="CDD" id="cd00093">
    <property type="entry name" value="HTH_XRE"/>
    <property type="match status" value="1"/>
</dbReference>
<evidence type="ECO:0000259" key="1">
    <source>
        <dbReference type="PROSITE" id="PS50943"/>
    </source>
</evidence>
<dbReference type="GeneID" id="93736630"/>
<sequence>MTVATHIDTASAESMIATFANAVKCIPLMTGDKSEAEYNKALELIEYLVDRDELSNPLFEPLAAKITEYENSAPEFEAFNRRLAEIPTGVAALHTLMDQHGLKAANLIDELGSKSNVSNILSGRRALTVKHIKALASRFNVPADLFI</sequence>
<accession>A0A068Z0I3</accession>
<protein>
    <submittedName>
        <fullName evidence="2">Helix-turn-helix domain-containing protein</fullName>
    </submittedName>
</protein>
<dbReference type="Pfam" id="PF01381">
    <property type="entry name" value="HTH_3"/>
    <property type="match status" value="1"/>
</dbReference>